<dbReference type="AlphaFoldDB" id="A0A410RNZ2"/>
<evidence type="ECO:0000259" key="2">
    <source>
        <dbReference type="Pfam" id="PF20032"/>
    </source>
</evidence>
<sequence length="352" mass="37740">MMGSGCRLTAPVRVPPNEAKADPNGGCPTGQCDPDPNGLGIYIAEGQSHCFVFERTAPLCPEGFVNTPEGVLMKVRSREGRRAVLDVPVELAGAPGAAPRLHSIHASPSDLFLAVAGPDGDLWKLRGTELAKQTFTFTLPVTPADGDPRHVRYEMTWTPLGASRFQVRYRQEGAQAWRPQCAAPEKETVPSLLLPGRHVDGLNAAIRPDASAVTLACETGAIGVCLDWGYQPWDPRSLQDDPDRAAAYGACLQAKRAAYFVGLGDARTFTVSGTDFLRRDAHGFGARSSDRLEELEFVEALWSPQGAVCLNPANRRTALPLPPGLQLPPCGATPRWSTPAVMATGVPYPLKP</sequence>
<feature type="region of interest" description="Disordered" evidence="1">
    <location>
        <begin position="1"/>
        <end position="29"/>
    </location>
</feature>
<gene>
    <name evidence="3" type="ORF">EJ065_2026</name>
</gene>
<feature type="domain" description="ADYC" evidence="2">
    <location>
        <begin position="162"/>
        <end position="315"/>
    </location>
</feature>
<protein>
    <recommendedName>
        <fullName evidence="2">ADYC domain-containing protein</fullName>
    </recommendedName>
</protein>
<reference evidence="3 4" key="1">
    <citation type="submission" date="2018-12" db="EMBL/GenBank/DDBJ databases">
        <title>Complete Genome Sequence of the Corallopyronin A producing Myxobacterium Corallococcus coralloides B035.</title>
        <authorList>
            <person name="Bouhired S.M."/>
            <person name="Rupp O."/>
            <person name="Blom J."/>
            <person name="Schaeberle T.F."/>
            <person name="Kehraus S."/>
            <person name="Schiefer A."/>
            <person name="Pfarr K."/>
            <person name="Goesmann A."/>
            <person name="Hoerauf A."/>
            <person name="Koenig G.M."/>
        </authorList>
    </citation>
    <scope>NUCLEOTIDE SEQUENCE [LARGE SCALE GENOMIC DNA]</scope>
    <source>
        <strain evidence="3 4">B035</strain>
    </source>
</reference>
<dbReference type="Pfam" id="PF20032">
    <property type="entry name" value="ADYC"/>
    <property type="match status" value="1"/>
</dbReference>
<dbReference type="Proteomes" id="UP000288758">
    <property type="component" value="Chromosome"/>
</dbReference>
<organism evidence="3 4">
    <name type="scientific">Corallococcus coralloides</name>
    <name type="common">Myxococcus coralloides</name>
    <dbReference type="NCBI Taxonomy" id="184914"/>
    <lineage>
        <taxon>Bacteria</taxon>
        <taxon>Pseudomonadati</taxon>
        <taxon>Myxococcota</taxon>
        <taxon>Myxococcia</taxon>
        <taxon>Myxococcales</taxon>
        <taxon>Cystobacterineae</taxon>
        <taxon>Myxococcaceae</taxon>
        <taxon>Corallococcus</taxon>
    </lineage>
</organism>
<evidence type="ECO:0000313" key="4">
    <source>
        <dbReference type="Proteomes" id="UP000288758"/>
    </source>
</evidence>
<proteinExistence type="predicted"/>
<evidence type="ECO:0000313" key="3">
    <source>
        <dbReference type="EMBL" id="QAT83612.1"/>
    </source>
</evidence>
<accession>A0A410RNZ2</accession>
<evidence type="ECO:0000256" key="1">
    <source>
        <dbReference type="SAM" id="MobiDB-lite"/>
    </source>
</evidence>
<dbReference type="EMBL" id="CP034669">
    <property type="protein sequence ID" value="QAT83612.1"/>
    <property type="molecule type" value="Genomic_DNA"/>
</dbReference>
<dbReference type="InterPro" id="IPR045426">
    <property type="entry name" value="ADYC"/>
</dbReference>
<name>A0A410RNZ2_CORCK</name>